<dbReference type="AlphaFoldDB" id="A0A644YCC3"/>
<name>A0A644YCC3_9ZZZZ</name>
<dbReference type="Pfam" id="PF00515">
    <property type="entry name" value="TPR_1"/>
    <property type="match status" value="1"/>
</dbReference>
<comment type="caution">
    <text evidence="2">The sequence shown here is derived from an EMBL/GenBank/DDBJ whole genome shotgun (WGS) entry which is preliminary data.</text>
</comment>
<organism evidence="2">
    <name type="scientific">bioreactor metagenome</name>
    <dbReference type="NCBI Taxonomy" id="1076179"/>
    <lineage>
        <taxon>unclassified sequences</taxon>
        <taxon>metagenomes</taxon>
        <taxon>ecological metagenomes</taxon>
    </lineage>
</organism>
<evidence type="ECO:0000256" key="1">
    <source>
        <dbReference type="SAM" id="MobiDB-lite"/>
    </source>
</evidence>
<dbReference type="InterPro" id="IPR019734">
    <property type="entry name" value="TPR_rpt"/>
</dbReference>
<feature type="compositionally biased region" description="Basic and acidic residues" evidence="1">
    <location>
        <begin position="70"/>
        <end position="79"/>
    </location>
</feature>
<dbReference type="EMBL" id="VSSQ01004589">
    <property type="protein sequence ID" value="MPM25837.1"/>
    <property type="molecule type" value="Genomic_DNA"/>
</dbReference>
<dbReference type="InterPro" id="IPR011990">
    <property type="entry name" value="TPR-like_helical_dom_sf"/>
</dbReference>
<sequence length="159" mass="19158">MESYQQYLTSEKENPEKMSAAWHNIGNSLLQKKELEKSMEAYKMALRMNPEDDETRYNLAVVQKMIQDQQQDKQQDKQDQQQQPQNQDQQQQPQPQNNQDKPQKPEESQEPEQMSRDNARQLLQAIEQDERETQEKVNKIKAEERKQKADENKRRNRDW</sequence>
<gene>
    <name evidence="2" type="ORF">SDC9_72337</name>
</gene>
<dbReference type="Gene3D" id="1.25.40.10">
    <property type="entry name" value="Tetratricopeptide repeat domain"/>
    <property type="match status" value="1"/>
</dbReference>
<evidence type="ECO:0008006" key="3">
    <source>
        <dbReference type="Google" id="ProtNLM"/>
    </source>
</evidence>
<feature type="compositionally biased region" description="Basic and acidic residues" evidence="1">
    <location>
        <begin position="101"/>
        <end position="119"/>
    </location>
</feature>
<feature type="compositionally biased region" description="Low complexity" evidence="1">
    <location>
        <begin position="80"/>
        <end position="100"/>
    </location>
</feature>
<feature type="region of interest" description="Disordered" evidence="1">
    <location>
        <begin position="1"/>
        <end position="20"/>
    </location>
</feature>
<dbReference type="SUPFAM" id="SSF48452">
    <property type="entry name" value="TPR-like"/>
    <property type="match status" value="1"/>
</dbReference>
<protein>
    <recommendedName>
        <fullName evidence="3">Tetratricopeptide repeat protein</fullName>
    </recommendedName>
</protein>
<feature type="compositionally biased region" description="Basic and acidic residues" evidence="1">
    <location>
        <begin position="131"/>
        <end position="159"/>
    </location>
</feature>
<dbReference type="PROSITE" id="PS50005">
    <property type="entry name" value="TPR"/>
    <property type="match status" value="1"/>
</dbReference>
<proteinExistence type="predicted"/>
<evidence type="ECO:0000313" key="2">
    <source>
        <dbReference type="EMBL" id="MPM25837.1"/>
    </source>
</evidence>
<feature type="region of interest" description="Disordered" evidence="1">
    <location>
        <begin position="63"/>
        <end position="159"/>
    </location>
</feature>
<reference evidence="2" key="1">
    <citation type="submission" date="2019-08" db="EMBL/GenBank/DDBJ databases">
        <authorList>
            <person name="Kucharzyk K."/>
            <person name="Murdoch R.W."/>
            <person name="Higgins S."/>
            <person name="Loffler F."/>
        </authorList>
    </citation>
    <scope>NUCLEOTIDE SEQUENCE</scope>
</reference>
<dbReference type="PROSITE" id="PS50293">
    <property type="entry name" value="TPR_REGION"/>
    <property type="match status" value="1"/>
</dbReference>
<accession>A0A644YCC3</accession>
<dbReference type="SMART" id="SM00028">
    <property type="entry name" value="TPR"/>
    <property type="match status" value="1"/>
</dbReference>